<evidence type="ECO:0000256" key="1">
    <source>
        <dbReference type="SAM" id="MobiDB-lite"/>
    </source>
</evidence>
<feature type="compositionally biased region" description="Low complexity" evidence="1">
    <location>
        <begin position="132"/>
        <end position="141"/>
    </location>
</feature>
<dbReference type="PANTHER" id="PTHR47795">
    <property type="entry name" value="UBIQUITIN AND WLM DOMAIN-CONTAINING METALLOPROTEASE SPCC1442.07C"/>
    <property type="match status" value="1"/>
</dbReference>
<dbReference type="Pfam" id="PF08325">
    <property type="entry name" value="WLM"/>
    <property type="match status" value="1"/>
</dbReference>
<evidence type="ECO:0008006" key="5">
    <source>
        <dbReference type="Google" id="ProtNLM"/>
    </source>
</evidence>
<dbReference type="InterPro" id="IPR000626">
    <property type="entry name" value="Ubiquitin-like_dom"/>
</dbReference>
<name>A0A8H7XV38_PSICU</name>
<feature type="region of interest" description="Disordered" evidence="1">
    <location>
        <begin position="337"/>
        <end position="359"/>
    </location>
</feature>
<protein>
    <recommendedName>
        <fullName evidence="5">WLM-domain-containing protein</fullName>
    </recommendedName>
</protein>
<accession>A0A8H7XV38</accession>
<dbReference type="PROSITE" id="PS51397">
    <property type="entry name" value="WLM"/>
    <property type="match status" value="1"/>
</dbReference>
<dbReference type="Gene3D" id="3.10.20.90">
    <property type="entry name" value="Phosphatidylinositol 3-kinase Catalytic Subunit, Chain A, domain 1"/>
    <property type="match status" value="1"/>
</dbReference>
<dbReference type="Pfam" id="PF00240">
    <property type="entry name" value="ubiquitin"/>
    <property type="match status" value="1"/>
</dbReference>
<dbReference type="PANTHER" id="PTHR47795:SF1">
    <property type="entry name" value="DNA-DEPENDENT METALLOPROTEASE WSS1 HOMOLOG 2"/>
    <property type="match status" value="1"/>
</dbReference>
<dbReference type="GO" id="GO:0070628">
    <property type="term" value="F:proteasome binding"/>
    <property type="evidence" value="ECO:0007669"/>
    <property type="project" value="TreeGrafter"/>
</dbReference>
<dbReference type="PROSITE" id="PS50053">
    <property type="entry name" value="UBIQUITIN_2"/>
    <property type="match status" value="1"/>
</dbReference>
<dbReference type="SMART" id="SM00213">
    <property type="entry name" value="UBQ"/>
    <property type="match status" value="1"/>
</dbReference>
<gene>
    <name evidence="4" type="ORF">JR316_008310</name>
</gene>
<feature type="region of interest" description="Disordered" evidence="1">
    <location>
        <begin position="122"/>
        <end position="141"/>
    </location>
</feature>
<feature type="domain" description="WLM" evidence="3">
    <location>
        <begin position="140"/>
        <end position="337"/>
    </location>
</feature>
<dbReference type="SUPFAM" id="SSF54236">
    <property type="entry name" value="Ubiquitin-like"/>
    <property type="match status" value="1"/>
</dbReference>
<comment type="caution">
    <text evidence="4">The sequence shown here is derived from an EMBL/GenBank/DDBJ whole genome shotgun (WGS) entry which is preliminary data.</text>
</comment>
<proteinExistence type="predicted"/>
<dbReference type="InterPro" id="IPR013536">
    <property type="entry name" value="WLM_dom"/>
</dbReference>
<evidence type="ECO:0000313" key="4">
    <source>
        <dbReference type="EMBL" id="KAG5166228.1"/>
    </source>
</evidence>
<dbReference type="AlphaFoldDB" id="A0A8H7XV38"/>
<evidence type="ECO:0000259" key="2">
    <source>
        <dbReference type="PROSITE" id="PS50053"/>
    </source>
</evidence>
<dbReference type="OrthoDB" id="49605at2759"/>
<dbReference type="EMBL" id="JAFIQS010000008">
    <property type="protein sequence ID" value="KAG5166228.1"/>
    <property type="molecule type" value="Genomic_DNA"/>
</dbReference>
<evidence type="ECO:0000259" key="3">
    <source>
        <dbReference type="PROSITE" id="PS51397"/>
    </source>
</evidence>
<sequence>MSSSPSSASSSSHPNPITLHVAFRGTTHTLSLPPDTPLDALHARIEELTEVPPALQKLLYKGKRSIAAGGDATVEAVGLRDGVKVQMLGSTMREVEGVRAVEGERARREGVMHKRAMKPAVKVGTTGPAGNSISTLSSSSSSSSLQHRFHALQPLAHLPNPDAAHALLTKLSSDPAILHIMHTHQFSVGLLTELAPHEHPELLGLNENRGEKIKLRLRTDKYDGFRLYSDVRRVLCHELTHNVWGDHDENFKALNSKLNREVAEYERAVAQGTHYLSGRPGEVYEPAAELEAEARAYTLGGGASSSRAVSDSMAAFDVETQEERRMRVLAATMNRLRKEEEDIEHSCGTGKGRASRTSA</sequence>
<organism evidence="4">
    <name type="scientific">Psilocybe cubensis</name>
    <name type="common">Psychedelic mushroom</name>
    <name type="synonym">Stropharia cubensis</name>
    <dbReference type="NCBI Taxonomy" id="181762"/>
    <lineage>
        <taxon>Eukaryota</taxon>
        <taxon>Fungi</taxon>
        <taxon>Dikarya</taxon>
        <taxon>Basidiomycota</taxon>
        <taxon>Agaricomycotina</taxon>
        <taxon>Agaricomycetes</taxon>
        <taxon>Agaricomycetidae</taxon>
        <taxon>Agaricales</taxon>
        <taxon>Agaricineae</taxon>
        <taxon>Strophariaceae</taxon>
        <taxon>Psilocybe</taxon>
    </lineage>
</organism>
<feature type="domain" description="Ubiquitin-like" evidence="2">
    <location>
        <begin position="19"/>
        <end position="88"/>
    </location>
</feature>
<dbReference type="InterPro" id="IPR029071">
    <property type="entry name" value="Ubiquitin-like_domsf"/>
</dbReference>
<reference evidence="4" key="1">
    <citation type="submission" date="2021-02" db="EMBL/GenBank/DDBJ databases">
        <title>Psilocybe cubensis genome.</title>
        <authorList>
            <person name="Mckernan K.J."/>
            <person name="Crawford S."/>
            <person name="Trippe A."/>
            <person name="Kane L.T."/>
            <person name="Mclaughlin S."/>
        </authorList>
    </citation>
    <scope>NUCLEOTIDE SEQUENCE [LARGE SCALE GENOMIC DNA]</scope>
    <source>
        <strain evidence="4">MGC-MH-2018</strain>
    </source>
</reference>